<keyword evidence="5 8" id="KW-0812">Transmembrane</keyword>
<comment type="subcellular location">
    <subcellularLocation>
        <location evidence="1">Membrane</location>
        <topology evidence="1">Multi-pass membrane protein</topology>
    </subcellularLocation>
</comment>
<feature type="transmembrane region" description="Helical" evidence="8">
    <location>
        <begin position="181"/>
        <end position="198"/>
    </location>
</feature>
<feature type="transmembrane region" description="Helical" evidence="8">
    <location>
        <begin position="425"/>
        <end position="445"/>
    </location>
</feature>
<evidence type="ECO:0000313" key="10">
    <source>
        <dbReference type="EMBL" id="SVA75484.1"/>
    </source>
</evidence>
<feature type="transmembrane region" description="Helical" evidence="8">
    <location>
        <begin position="324"/>
        <end position="341"/>
    </location>
</feature>
<evidence type="ECO:0000256" key="3">
    <source>
        <dbReference type="ARBA" id="ARBA00022428"/>
    </source>
</evidence>
<dbReference type="InterPro" id="IPR000537">
    <property type="entry name" value="UbiA_prenyltransferase"/>
</dbReference>
<dbReference type="AlphaFoldDB" id="A0A381YES8"/>
<dbReference type="InterPro" id="IPR000014">
    <property type="entry name" value="PAS"/>
</dbReference>
<dbReference type="Gene3D" id="1.10.357.140">
    <property type="entry name" value="UbiA prenyltransferase"/>
    <property type="match status" value="1"/>
</dbReference>
<feature type="transmembrane region" description="Helical" evidence="8">
    <location>
        <begin position="143"/>
        <end position="169"/>
    </location>
</feature>
<keyword evidence="6 8" id="KW-1133">Transmembrane helix</keyword>
<dbReference type="PANTHER" id="PTHR13929">
    <property type="entry name" value="1,4-DIHYDROXY-2-NAPHTHOATE OCTAPRENYLTRANSFERASE"/>
    <property type="match status" value="1"/>
</dbReference>
<feature type="transmembrane region" description="Helical" evidence="8">
    <location>
        <begin position="369"/>
        <end position="386"/>
    </location>
</feature>
<dbReference type="NCBIfam" id="TIGR00229">
    <property type="entry name" value="sensory_box"/>
    <property type="match status" value="1"/>
</dbReference>
<feature type="transmembrane region" description="Helical" evidence="8">
    <location>
        <begin position="239"/>
        <end position="262"/>
    </location>
</feature>
<evidence type="ECO:0000256" key="7">
    <source>
        <dbReference type="ARBA" id="ARBA00023136"/>
    </source>
</evidence>
<dbReference type="InterPro" id="IPR044878">
    <property type="entry name" value="UbiA_sf"/>
</dbReference>
<accession>A0A381YES8</accession>
<evidence type="ECO:0000256" key="8">
    <source>
        <dbReference type="SAM" id="Phobius"/>
    </source>
</evidence>
<dbReference type="InterPro" id="IPR035965">
    <property type="entry name" value="PAS-like_dom_sf"/>
</dbReference>
<dbReference type="CDD" id="cd13962">
    <property type="entry name" value="PT_UbiA_UBIAD1"/>
    <property type="match status" value="1"/>
</dbReference>
<protein>
    <recommendedName>
        <fullName evidence="9">PAS domain-containing protein</fullName>
    </recommendedName>
</protein>
<organism evidence="10">
    <name type="scientific">marine metagenome</name>
    <dbReference type="NCBI Taxonomy" id="408172"/>
    <lineage>
        <taxon>unclassified sequences</taxon>
        <taxon>metagenomes</taxon>
        <taxon>ecological metagenomes</taxon>
    </lineage>
</organism>
<dbReference type="PROSITE" id="PS50112">
    <property type="entry name" value="PAS"/>
    <property type="match status" value="1"/>
</dbReference>
<dbReference type="Pfam" id="PF01040">
    <property type="entry name" value="UbiA"/>
    <property type="match status" value="1"/>
</dbReference>
<dbReference type="InterPro" id="IPR026046">
    <property type="entry name" value="UBIAD1"/>
</dbReference>
<evidence type="ECO:0000256" key="5">
    <source>
        <dbReference type="ARBA" id="ARBA00022692"/>
    </source>
</evidence>
<dbReference type="GO" id="GO:0004659">
    <property type="term" value="F:prenyltransferase activity"/>
    <property type="evidence" value="ECO:0007669"/>
    <property type="project" value="InterPro"/>
</dbReference>
<dbReference type="UniPathway" id="UPA00079"/>
<feature type="transmembrane region" description="Helical" evidence="8">
    <location>
        <begin position="268"/>
        <end position="287"/>
    </location>
</feature>
<evidence type="ECO:0000256" key="1">
    <source>
        <dbReference type="ARBA" id="ARBA00004141"/>
    </source>
</evidence>
<evidence type="ECO:0000256" key="6">
    <source>
        <dbReference type="ARBA" id="ARBA00022989"/>
    </source>
</evidence>
<dbReference type="GO" id="GO:0042371">
    <property type="term" value="P:vitamin K biosynthetic process"/>
    <property type="evidence" value="ECO:0007669"/>
    <property type="project" value="TreeGrafter"/>
</dbReference>
<dbReference type="Pfam" id="PF13426">
    <property type="entry name" value="PAS_9"/>
    <property type="match status" value="1"/>
</dbReference>
<keyword evidence="3" id="KW-0474">Menaquinone biosynthesis</keyword>
<dbReference type="GO" id="GO:0009234">
    <property type="term" value="P:menaquinone biosynthetic process"/>
    <property type="evidence" value="ECO:0007669"/>
    <property type="project" value="UniProtKB-UniPathway"/>
</dbReference>
<dbReference type="Gene3D" id="3.30.450.20">
    <property type="entry name" value="PAS domain"/>
    <property type="match status" value="1"/>
</dbReference>
<dbReference type="PANTHER" id="PTHR13929:SF0">
    <property type="entry name" value="UBIA PRENYLTRANSFERASE DOMAIN-CONTAINING PROTEIN 1"/>
    <property type="match status" value="1"/>
</dbReference>
<feature type="transmembrane region" description="Helical" evidence="8">
    <location>
        <begin position="299"/>
        <end position="318"/>
    </location>
</feature>
<keyword evidence="7 8" id="KW-0472">Membrane</keyword>
<feature type="transmembrane region" description="Helical" evidence="8">
    <location>
        <begin position="392"/>
        <end position="413"/>
    </location>
</feature>
<dbReference type="EMBL" id="UINC01018058">
    <property type="protein sequence ID" value="SVA75484.1"/>
    <property type="molecule type" value="Genomic_DNA"/>
</dbReference>
<gene>
    <name evidence="10" type="ORF">METZ01_LOCUS128338</name>
</gene>
<dbReference type="GO" id="GO:0016020">
    <property type="term" value="C:membrane"/>
    <property type="evidence" value="ECO:0007669"/>
    <property type="project" value="UniProtKB-SubCell"/>
</dbReference>
<reference evidence="10" key="1">
    <citation type="submission" date="2018-05" db="EMBL/GenBank/DDBJ databases">
        <authorList>
            <person name="Lanie J.A."/>
            <person name="Ng W.-L."/>
            <person name="Kazmierczak K.M."/>
            <person name="Andrzejewski T.M."/>
            <person name="Davidsen T.M."/>
            <person name="Wayne K.J."/>
            <person name="Tettelin H."/>
            <person name="Glass J.I."/>
            <person name="Rusch D."/>
            <person name="Podicherti R."/>
            <person name="Tsui H.-C.T."/>
            <person name="Winkler M.E."/>
        </authorList>
    </citation>
    <scope>NUCLEOTIDE SEQUENCE</scope>
</reference>
<proteinExistence type="predicted"/>
<evidence type="ECO:0000256" key="4">
    <source>
        <dbReference type="ARBA" id="ARBA00022679"/>
    </source>
</evidence>
<comment type="pathway">
    <text evidence="2">Quinol/quinone metabolism; menaquinone biosynthesis.</text>
</comment>
<sequence>MSDRERKLTREMDDSEKESISVITCDMEGRVETFSEGAEKIFGYRADEVIGKMRVSGFSPGNVVLGHVKTWLDKASNEGEFQSDTTFVHKDGSPIPAEVRITPTYKTVDGEKIQIGYCGQTRVLEGADPAETMPKDPWWLKMLSALVITRLPFLSATWIPVILASVWAYNGGLSSAGAFDWPLFGLVFLGASFLHLSANTFNDYFDWKAGTDQANNDYFLQYSGGSRAIELDLISENGLFRLASSFLLLAAVCGIAVIFGPWARGMDLFWYGAAGAVGGFFYTAPPFKLAARRGLGEVSIGLLFGPILTMGAVFALTGVHSWDAFLLGIPVGLLTTAILWINQFPDTPSDIATGKIHLVATLGIRNARWGYLGLMAGSFLAMYLLFTYDIVLQGALLGMLAAPGAVYLTYKVFQDFEKRELATTCANTIYFQMATGTLMILGISFL</sequence>
<keyword evidence="4" id="KW-0808">Transferase</keyword>
<evidence type="ECO:0000256" key="2">
    <source>
        <dbReference type="ARBA" id="ARBA00004863"/>
    </source>
</evidence>
<dbReference type="CDD" id="cd00130">
    <property type="entry name" value="PAS"/>
    <property type="match status" value="1"/>
</dbReference>
<name>A0A381YES8_9ZZZZ</name>
<dbReference type="SUPFAM" id="SSF55785">
    <property type="entry name" value="PYP-like sensor domain (PAS domain)"/>
    <property type="match status" value="1"/>
</dbReference>
<feature type="domain" description="PAS" evidence="9">
    <location>
        <begin position="4"/>
        <end position="55"/>
    </location>
</feature>
<evidence type="ECO:0000259" key="9">
    <source>
        <dbReference type="PROSITE" id="PS50112"/>
    </source>
</evidence>